<protein>
    <recommendedName>
        <fullName evidence="3">Esterase</fullName>
    </recommendedName>
</protein>
<accession>A0ABN0ABV1</accession>
<dbReference type="Proteomes" id="UP000006015">
    <property type="component" value="Unassembled WGS sequence"/>
</dbReference>
<name>A0ABN0ABV1_CORAM</name>
<dbReference type="InterPro" id="IPR029058">
    <property type="entry name" value="AB_hydrolase_fold"/>
</dbReference>
<organism evidence="1 2">
    <name type="scientific">Corynebacterium ammoniagenes DSM 20306</name>
    <dbReference type="NCBI Taxonomy" id="649754"/>
    <lineage>
        <taxon>Bacteria</taxon>
        <taxon>Bacillati</taxon>
        <taxon>Actinomycetota</taxon>
        <taxon>Actinomycetes</taxon>
        <taxon>Mycobacteriales</taxon>
        <taxon>Corynebacteriaceae</taxon>
        <taxon>Corynebacterium</taxon>
    </lineage>
</organism>
<sequence length="299" mass="33617">MAFERALSRYDINHFTHPSLNALTIEASQPGIHSIKYGSGNLDFYVENKDAKTTLVLFHAAVPPRVNTYPVFQGLTITQNLKCNLIFVSDPVLEMNTNLGWYAGDTLRRLQDDLPKALSKVLTNFRSHEHLVFFGPSGGGFAALYYSRLFPGSWAISMNPQTDISKYSPRAVDSYLNAAWRGLPIEKAPFHHSIIDSYRKDFRNHIIYVQNLGDRTHVPRHLLPFLEATQENRSKTALFAGKWGLGHKPAPGRILSEIFRQVISSNGNWNSITSLQDADVTSTASDISSRSQKYIKSFS</sequence>
<dbReference type="SUPFAM" id="SSF53474">
    <property type="entry name" value="alpha/beta-Hydrolases"/>
    <property type="match status" value="1"/>
</dbReference>
<reference evidence="1 2" key="1">
    <citation type="submission" date="2010-04" db="EMBL/GenBank/DDBJ databases">
        <authorList>
            <person name="Weinstock G."/>
            <person name="Sodergren E."/>
            <person name="Clifton S."/>
            <person name="Fulton L."/>
            <person name="Fulton B."/>
            <person name="Courtney L."/>
            <person name="Fronick C."/>
            <person name="Harrison M."/>
            <person name="Strong C."/>
            <person name="Farmer C."/>
            <person name="Delahaunty K."/>
            <person name="Markovic C."/>
            <person name="Hall O."/>
            <person name="Minx P."/>
            <person name="Tomlinson C."/>
            <person name="Mitreva M."/>
            <person name="Hou S."/>
            <person name="Wollam A."/>
            <person name="Pepin K.H."/>
            <person name="Johnson M."/>
            <person name="Bhonagiri V."/>
            <person name="Zhang X."/>
            <person name="Suruliraj S."/>
            <person name="Warren W."/>
            <person name="Chinwalla A."/>
            <person name="Mardis E.R."/>
            <person name="Wilson R.K."/>
        </authorList>
    </citation>
    <scope>NUCLEOTIDE SEQUENCE [LARGE SCALE GENOMIC DNA]</scope>
    <source>
        <strain evidence="1 2">DSM 20306</strain>
    </source>
</reference>
<evidence type="ECO:0000313" key="2">
    <source>
        <dbReference type="Proteomes" id="UP000006015"/>
    </source>
</evidence>
<keyword evidence="2" id="KW-1185">Reference proteome</keyword>
<gene>
    <name evidence="1" type="ORF">HMPREF0281_02351</name>
</gene>
<evidence type="ECO:0008006" key="3">
    <source>
        <dbReference type="Google" id="ProtNLM"/>
    </source>
</evidence>
<dbReference type="EMBL" id="ADNS01000031">
    <property type="protein sequence ID" value="EFG80258.1"/>
    <property type="molecule type" value="Genomic_DNA"/>
</dbReference>
<dbReference type="RefSeq" id="WP_003849247.1">
    <property type="nucleotide sequence ID" value="NZ_CP009244.1"/>
</dbReference>
<proteinExistence type="predicted"/>
<comment type="caution">
    <text evidence="1">The sequence shown here is derived from an EMBL/GenBank/DDBJ whole genome shotgun (WGS) entry which is preliminary data.</text>
</comment>
<evidence type="ECO:0000313" key="1">
    <source>
        <dbReference type="EMBL" id="EFG80258.1"/>
    </source>
</evidence>